<dbReference type="AlphaFoldDB" id="A6G1B1"/>
<accession>A6G1B1</accession>
<sequence length="126" mass="14680">MTASNLSPEQLAAFKQQLNQKRDHLLQQARETLDNEMVLSPDDRFDEVDQASSEYMQAFSFRLRGRERHLMNKIEIALRKIDEGIYGMCEECDELISLRRLEARPEAPLCIQCKEAQEKEEAVYAD</sequence>
<feature type="domain" description="Zinc finger DksA/TraR C4-type" evidence="5">
    <location>
        <begin position="84"/>
        <end position="119"/>
    </location>
</feature>
<dbReference type="InterPro" id="IPR037187">
    <property type="entry name" value="DnaK_N"/>
</dbReference>
<feature type="zinc finger region" description="dksA C4-type" evidence="4">
    <location>
        <begin position="89"/>
        <end position="113"/>
    </location>
</feature>
<evidence type="ECO:0000256" key="2">
    <source>
        <dbReference type="ARBA" id="ARBA00022771"/>
    </source>
</evidence>
<dbReference type="RefSeq" id="WP_006970510.1">
    <property type="nucleotide sequence ID" value="NZ_ABCS01000011.1"/>
</dbReference>
<dbReference type="InterPro" id="IPR000962">
    <property type="entry name" value="Znf_DskA_TraR"/>
</dbReference>
<evidence type="ECO:0000313" key="8">
    <source>
        <dbReference type="Proteomes" id="UP000005801"/>
    </source>
</evidence>
<proteinExistence type="predicted"/>
<dbReference type="Pfam" id="PF01258">
    <property type="entry name" value="zf-dskA_traR"/>
    <property type="match status" value="1"/>
</dbReference>
<dbReference type="Gene3D" id="1.20.120.910">
    <property type="entry name" value="DksA, coiled-coil domain"/>
    <property type="match status" value="1"/>
</dbReference>
<dbReference type="GO" id="GO:0008270">
    <property type="term" value="F:zinc ion binding"/>
    <property type="evidence" value="ECO:0007669"/>
    <property type="project" value="UniProtKB-KW"/>
</dbReference>
<evidence type="ECO:0000256" key="1">
    <source>
        <dbReference type="ARBA" id="ARBA00022723"/>
    </source>
</evidence>
<evidence type="ECO:0000256" key="4">
    <source>
        <dbReference type="PROSITE-ProRule" id="PRU00510"/>
    </source>
</evidence>
<protein>
    <submittedName>
        <fullName evidence="7">Transcriptional regulator, TraR/DksA family protein</fullName>
    </submittedName>
</protein>
<keyword evidence="8" id="KW-1185">Reference proteome</keyword>
<keyword evidence="1" id="KW-0479">Metal-binding</keyword>
<evidence type="ECO:0000256" key="3">
    <source>
        <dbReference type="ARBA" id="ARBA00022833"/>
    </source>
</evidence>
<evidence type="ECO:0000313" key="7">
    <source>
        <dbReference type="EMBL" id="EDM80406.1"/>
    </source>
</evidence>
<dbReference type="eggNOG" id="COG1734">
    <property type="taxonomic scope" value="Bacteria"/>
</dbReference>
<evidence type="ECO:0000259" key="5">
    <source>
        <dbReference type="Pfam" id="PF01258"/>
    </source>
</evidence>
<reference evidence="7 8" key="1">
    <citation type="submission" date="2007-06" db="EMBL/GenBank/DDBJ databases">
        <authorList>
            <person name="Shimkets L."/>
            <person name="Ferriera S."/>
            <person name="Johnson J."/>
            <person name="Kravitz S."/>
            <person name="Beeson K."/>
            <person name="Sutton G."/>
            <person name="Rogers Y.-H."/>
            <person name="Friedman R."/>
            <person name="Frazier M."/>
            <person name="Venter J.C."/>
        </authorList>
    </citation>
    <scope>NUCLEOTIDE SEQUENCE [LARGE SCALE GENOMIC DNA]</scope>
    <source>
        <strain evidence="7 8">SIR-1</strain>
    </source>
</reference>
<comment type="caution">
    <text evidence="7">The sequence shown here is derived from an EMBL/GenBank/DDBJ whole genome shotgun (WGS) entry which is preliminary data.</text>
</comment>
<dbReference type="PROSITE" id="PS51128">
    <property type="entry name" value="ZF_DKSA_2"/>
    <property type="match status" value="1"/>
</dbReference>
<dbReference type="PANTHER" id="PTHR33823">
    <property type="entry name" value="RNA POLYMERASE-BINDING TRANSCRIPTION FACTOR DKSA-RELATED"/>
    <property type="match status" value="1"/>
</dbReference>
<dbReference type="InterPro" id="IPR020458">
    <property type="entry name" value="Znf_DskA_TraR_CS"/>
</dbReference>
<keyword evidence="2" id="KW-0863">Zinc-finger</keyword>
<evidence type="ECO:0000259" key="6">
    <source>
        <dbReference type="Pfam" id="PF21157"/>
    </source>
</evidence>
<dbReference type="Proteomes" id="UP000005801">
    <property type="component" value="Unassembled WGS sequence"/>
</dbReference>
<feature type="domain" description="DnaK suppressor protein DksA N-terminal" evidence="6">
    <location>
        <begin position="10"/>
        <end position="81"/>
    </location>
</feature>
<keyword evidence="3" id="KW-0862">Zinc</keyword>
<dbReference type="SUPFAM" id="SSF57716">
    <property type="entry name" value="Glucocorticoid receptor-like (DNA-binding domain)"/>
    <property type="match status" value="1"/>
</dbReference>
<gene>
    <name evidence="7" type="ORF">PPSIR1_11540</name>
</gene>
<name>A6G1B1_9BACT</name>
<dbReference type="PROSITE" id="PS01102">
    <property type="entry name" value="ZF_DKSA_1"/>
    <property type="match status" value="1"/>
</dbReference>
<dbReference type="SUPFAM" id="SSF109635">
    <property type="entry name" value="DnaK suppressor protein DksA, alpha-hairpin domain"/>
    <property type="match status" value="1"/>
</dbReference>
<dbReference type="Pfam" id="PF21157">
    <property type="entry name" value="DksA_N"/>
    <property type="match status" value="1"/>
</dbReference>
<dbReference type="InterPro" id="IPR048489">
    <property type="entry name" value="DksA_N"/>
</dbReference>
<organism evidence="7 8">
    <name type="scientific">Plesiocystis pacifica SIR-1</name>
    <dbReference type="NCBI Taxonomy" id="391625"/>
    <lineage>
        <taxon>Bacteria</taxon>
        <taxon>Pseudomonadati</taxon>
        <taxon>Myxococcota</taxon>
        <taxon>Polyangia</taxon>
        <taxon>Nannocystales</taxon>
        <taxon>Nannocystaceae</taxon>
        <taxon>Plesiocystis</taxon>
    </lineage>
</organism>
<dbReference type="STRING" id="391625.PPSIR1_11540"/>
<dbReference type="EMBL" id="ABCS01000011">
    <property type="protein sequence ID" value="EDM80406.1"/>
    <property type="molecule type" value="Genomic_DNA"/>
</dbReference>